<keyword evidence="1" id="KW-1133">Transmembrane helix</keyword>
<protein>
    <submittedName>
        <fullName evidence="2">Uncharacterized protein</fullName>
    </submittedName>
</protein>
<evidence type="ECO:0000313" key="3">
    <source>
        <dbReference type="Proteomes" id="UP000180254"/>
    </source>
</evidence>
<name>A0A1S1V975_9FIRM</name>
<dbReference type="AlphaFoldDB" id="A0A1S1V975"/>
<sequence>MYILGIVLFIASTAILFGSDIMLKKGKIKDTKQLLKVKSIGLGLLFLSVIFMLLK</sequence>
<accession>A0A1S1V975</accession>
<evidence type="ECO:0000256" key="1">
    <source>
        <dbReference type="SAM" id="Phobius"/>
    </source>
</evidence>
<keyword evidence="1" id="KW-0472">Membrane</keyword>
<keyword evidence="1" id="KW-0812">Transmembrane</keyword>
<keyword evidence="3" id="KW-1185">Reference proteome</keyword>
<reference evidence="2 3" key="1">
    <citation type="submission" date="2016-09" db="EMBL/GenBank/DDBJ databases">
        <title>Genome sequence of Eubacterium angustum.</title>
        <authorList>
            <person name="Poehlein A."/>
            <person name="Daniel R."/>
        </authorList>
    </citation>
    <scope>NUCLEOTIDE SEQUENCE [LARGE SCALE GENOMIC DNA]</scope>
    <source>
        <strain evidence="2 3">DSM 1989</strain>
    </source>
</reference>
<dbReference type="STRING" id="39480.EUAN_00350"/>
<proteinExistence type="predicted"/>
<feature type="transmembrane region" description="Helical" evidence="1">
    <location>
        <begin position="6"/>
        <end position="23"/>
    </location>
</feature>
<feature type="transmembrane region" description="Helical" evidence="1">
    <location>
        <begin position="35"/>
        <end position="54"/>
    </location>
</feature>
<dbReference type="EMBL" id="MKIE01000001">
    <property type="protein sequence ID" value="OHW63171.1"/>
    <property type="molecule type" value="Genomic_DNA"/>
</dbReference>
<gene>
    <name evidence="2" type="ORF">EUAN_00350</name>
</gene>
<dbReference type="RefSeq" id="WP_169817297.1">
    <property type="nucleotide sequence ID" value="NZ_MKIE01000001.1"/>
</dbReference>
<evidence type="ECO:0000313" key="2">
    <source>
        <dbReference type="EMBL" id="OHW63171.1"/>
    </source>
</evidence>
<dbReference type="Proteomes" id="UP000180254">
    <property type="component" value="Unassembled WGS sequence"/>
</dbReference>
<organism evidence="2 3">
    <name type="scientific">Andreesenia angusta</name>
    <dbReference type="NCBI Taxonomy" id="39480"/>
    <lineage>
        <taxon>Bacteria</taxon>
        <taxon>Bacillati</taxon>
        <taxon>Bacillota</taxon>
        <taxon>Tissierellia</taxon>
        <taxon>Tissierellales</taxon>
        <taxon>Gottschalkiaceae</taxon>
        <taxon>Andreesenia</taxon>
    </lineage>
</organism>
<comment type="caution">
    <text evidence="2">The sequence shown here is derived from an EMBL/GenBank/DDBJ whole genome shotgun (WGS) entry which is preliminary data.</text>
</comment>